<proteinExistence type="inferred from homology"/>
<comment type="cofactor">
    <cofactor evidence="1">
        <name>a divalent metal cation</name>
        <dbReference type="ChEBI" id="CHEBI:60240"/>
    </cofactor>
</comment>
<evidence type="ECO:0000256" key="7">
    <source>
        <dbReference type="ARBA" id="ARBA00023242"/>
    </source>
</evidence>
<dbReference type="GO" id="GO:0005634">
    <property type="term" value="C:nucleus"/>
    <property type="evidence" value="ECO:0007669"/>
    <property type="project" value="UniProtKB-SubCell"/>
</dbReference>
<dbReference type="InterPro" id="IPR045249">
    <property type="entry name" value="HARBI1-like"/>
</dbReference>
<evidence type="ECO:0000313" key="10">
    <source>
        <dbReference type="EMBL" id="KAL3041095.1"/>
    </source>
</evidence>
<keyword evidence="5" id="KW-0479">Metal-binding</keyword>
<comment type="caution">
    <text evidence="10">The sequence shown here is derived from an EMBL/GenBank/DDBJ whole genome shotgun (WGS) entry which is preliminary data.</text>
</comment>
<evidence type="ECO:0000256" key="5">
    <source>
        <dbReference type="ARBA" id="ARBA00022723"/>
    </source>
</evidence>
<evidence type="ECO:0000256" key="4">
    <source>
        <dbReference type="ARBA" id="ARBA00022722"/>
    </source>
</evidence>
<evidence type="ECO:0000259" key="9">
    <source>
        <dbReference type="Pfam" id="PF13359"/>
    </source>
</evidence>
<keyword evidence="7" id="KW-0539">Nucleus</keyword>
<evidence type="ECO:0000256" key="2">
    <source>
        <dbReference type="ARBA" id="ARBA00004123"/>
    </source>
</evidence>
<feature type="region of interest" description="Disordered" evidence="8">
    <location>
        <begin position="336"/>
        <end position="378"/>
    </location>
</feature>
<dbReference type="AlphaFoldDB" id="A0ABD2FHE8"/>
<reference evidence="10 11" key="1">
    <citation type="journal article" date="2022" name="G3 (Bethesda)">
        <title>Evaluating Illumina-, Nanopore-, and PacBio-based genome assembly strategies with the bald notothen, Trematomus borchgrevinki.</title>
        <authorList>
            <person name="Rayamajhi N."/>
            <person name="Cheng C.C."/>
            <person name="Catchen J.M."/>
        </authorList>
    </citation>
    <scope>NUCLEOTIDE SEQUENCE [LARGE SCALE GENOMIC DNA]</scope>
    <source>
        <strain evidence="10">AGRC-2024</strain>
    </source>
</reference>
<dbReference type="Pfam" id="PF13359">
    <property type="entry name" value="DDE_Tnp_4"/>
    <property type="match status" value="1"/>
</dbReference>
<reference evidence="10 11" key="2">
    <citation type="journal article" date="2024" name="G3 (Bethesda)">
        <title>The genome of the cryopelagic Antarctic bald notothen, Trematomus borchgrevinki.</title>
        <authorList>
            <person name="Rayamajhi N."/>
            <person name="Rivera-Colon A.G."/>
            <person name="Minhas B.F."/>
            <person name="Cheng C.C."/>
            <person name="Catchen J.M."/>
        </authorList>
    </citation>
    <scope>NUCLEOTIDE SEQUENCE [LARGE SCALE GENOMIC DNA]</scope>
    <source>
        <strain evidence="10">AGRC-2024</strain>
    </source>
</reference>
<evidence type="ECO:0000256" key="6">
    <source>
        <dbReference type="ARBA" id="ARBA00022801"/>
    </source>
</evidence>
<evidence type="ECO:0000256" key="1">
    <source>
        <dbReference type="ARBA" id="ARBA00001968"/>
    </source>
</evidence>
<dbReference type="GO" id="GO:0004518">
    <property type="term" value="F:nuclease activity"/>
    <property type="evidence" value="ECO:0007669"/>
    <property type="project" value="UniProtKB-KW"/>
</dbReference>
<name>A0ABD2FHE8_PAGBO</name>
<evidence type="ECO:0000313" key="11">
    <source>
        <dbReference type="Proteomes" id="UP001619887"/>
    </source>
</evidence>
<organism evidence="10 11">
    <name type="scientific">Pagothenia borchgrevinki</name>
    <name type="common">Bald rockcod</name>
    <name type="synonym">Trematomus borchgrevinki</name>
    <dbReference type="NCBI Taxonomy" id="8213"/>
    <lineage>
        <taxon>Eukaryota</taxon>
        <taxon>Metazoa</taxon>
        <taxon>Chordata</taxon>
        <taxon>Craniata</taxon>
        <taxon>Vertebrata</taxon>
        <taxon>Euteleostomi</taxon>
        <taxon>Actinopterygii</taxon>
        <taxon>Neopterygii</taxon>
        <taxon>Teleostei</taxon>
        <taxon>Neoteleostei</taxon>
        <taxon>Acanthomorphata</taxon>
        <taxon>Eupercaria</taxon>
        <taxon>Perciformes</taxon>
        <taxon>Notothenioidei</taxon>
        <taxon>Nototheniidae</taxon>
        <taxon>Pagothenia</taxon>
    </lineage>
</organism>
<comment type="subcellular location">
    <subcellularLocation>
        <location evidence="2">Nucleus</location>
    </subcellularLocation>
</comment>
<dbReference type="PANTHER" id="PTHR22930">
    <property type="match status" value="1"/>
</dbReference>
<dbReference type="EMBL" id="JBIYXZ010002089">
    <property type="protein sequence ID" value="KAL3041095.1"/>
    <property type="molecule type" value="Genomic_DNA"/>
</dbReference>
<evidence type="ECO:0000256" key="8">
    <source>
        <dbReference type="SAM" id="MobiDB-lite"/>
    </source>
</evidence>
<keyword evidence="11" id="KW-1185">Reference proteome</keyword>
<dbReference type="Proteomes" id="UP001619887">
    <property type="component" value="Unassembled WGS sequence"/>
</dbReference>
<dbReference type="InterPro" id="IPR027806">
    <property type="entry name" value="HARBI1_dom"/>
</dbReference>
<feature type="domain" description="DDE Tnp4" evidence="9">
    <location>
        <begin position="169"/>
        <end position="323"/>
    </location>
</feature>
<evidence type="ECO:0000256" key="3">
    <source>
        <dbReference type="ARBA" id="ARBA00006958"/>
    </source>
</evidence>
<comment type="similarity">
    <text evidence="3">Belongs to the HARBI1 family.</text>
</comment>
<dbReference type="GO" id="GO:0046872">
    <property type="term" value="F:metal ion binding"/>
    <property type="evidence" value="ECO:0007669"/>
    <property type="project" value="UniProtKB-KW"/>
</dbReference>
<accession>A0ABD2FHE8</accession>
<keyword evidence="4" id="KW-0540">Nuclease</keyword>
<gene>
    <name evidence="10" type="ORF">OYC64_019322</name>
</gene>
<dbReference type="GO" id="GO:0016787">
    <property type="term" value="F:hydrolase activity"/>
    <property type="evidence" value="ECO:0007669"/>
    <property type="project" value="UniProtKB-KW"/>
</dbReference>
<protein>
    <recommendedName>
        <fullName evidence="9">DDE Tnp4 domain-containing protein</fullName>
    </recommendedName>
</protein>
<dbReference type="PANTHER" id="PTHR22930:SF206">
    <property type="entry name" value="NUCLEASE HARBI1"/>
    <property type="match status" value="1"/>
</dbReference>
<sequence length="386" mass="43638">MAEMELVAAVLQNNGANIQRRRARLQRLAVCLQGERIDIYANLNHHVPVIQIYMDQSIDLTLDYRLSRESIEALMTLLRREKSHGWVQHVEVLLVVYWLAHGLSYSVVSRVFDVPKTTVFDIVHRMCEAILCLLEKVIHFPTQAQCAEVGNGFHRLANSPAFSHCMGAIDGCHIRIKAPNSPHAQDYLNRKLFFSVQLQGICDSYGKFLEIFVGYPGSVHDTRVLRNSPVFVRGCYPPAGHYIVGDGGYPCLREPLNLITPYREPLRGRVEARFNRHHARARSVVERAFGMMKARWRGIFFKALEVDHSFSPKVIAVCAVLHNICLTAGDILEPTEGEDPVLLPPQGPVQRDEHAGQPYRGSTRAAHVSAPHQPPPHLNEHDYFLI</sequence>
<keyword evidence="6" id="KW-0378">Hydrolase</keyword>